<feature type="compositionally biased region" description="Gly residues" evidence="1">
    <location>
        <begin position="157"/>
        <end position="166"/>
    </location>
</feature>
<feature type="compositionally biased region" description="Acidic residues" evidence="1">
    <location>
        <begin position="112"/>
        <end position="125"/>
    </location>
</feature>
<feature type="transmembrane region" description="Helical" evidence="2">
    <location>
        <begin position="182"/>
        <end position="204"/>
    </location>
</feature>
<dbReference type="PROSITE" id="PS51724">
    <property type="entry name" value="SPOR"/>
    <property type="match status" value="1"/>
</dbReference>
<dbReference type="Proteomes" id="UP000256779">
    <property type="component" value="Unassembled WGS sequence"/>
</dbReference>
<feature type="compositionally biased region" description="Low complexity" evidence="1">
    <location>
        <begin position="126"/>
        <end position="135"/>
    </location>
</feature>
<sequence length="351" mass="38566">MADEKNKNEDPEEKKDDQFDDDEDFGLPDLEYEELDEDDEEDIEEDSPEPPKEEEPQAESPEAPIGEEVLDDDIDISADDFDSSDEPEDWEKELEKELEEELKAEGDTGGFYEEESYEEFEDSGEDLSSGSVFDSDSSDEKVEGADSYSDQPAAAAGGAGAAGGGTYASAYADSKSESKGKFVRTVVIGTLLFAVIAVVFYLMYDGGDEAPKKVADKVEQKKAPAKKPAAKQPVKKQTPPPKKEETKKPAPKTEQNRPAQANAVPAGEITRLPDPTGKAYIVIGSFFDDDLAMDYARELSAEGKSPFVIPPFKDHRFHRVAIAEYNSFSDASASVEGFKTEYGPDIWPLKY</sequence>
<dbReference type="GO" id="GO:0042834">
    <property type="term" value="F:peptidoglycan binding"/>
    <property type="evidence" value="ECO:0007669"/>
    <property type="project" value="InterPro"/>
</dbReference>
<keyword evidence="2" id="KW-1133">Transmembrane helix</keyword>
<evidence type="ECO:0000259" key="3">
    <source>
        <dbReference type="PROSITE" id="PS51724"/>
    </source>
</evidence>
<keyword evidence="5" id="KW-1185">Reference proteome</keyword>
<protein>
    <submittedName>
        <fullName evidence="4">Sporulation related protein</fullName>
    </submittedName>
</protein>
<evidence type="ECO:0000256" key="2">
    <source>
        <dbReference type="SAM" id="Phobius"/>
    </source>
</evidence>
<dbReference type="EMBL" id="QREG01000019">
    <property type="protein sequence ID" value="RED94916.1"/>
    <property type="molecule type" value="Genomic_DNA"/>
</dbReference>
<reference evidence="4 5" key="1">
    <citation type="submission" date="2018-07" db="EMBL/GenBank/DDBJ databases">
        <title>Genomic Encyclopedia of Type Strains, Phase IV (KMG-IV): sequencing the most valuable type-strain genomes for metagenomic binning, comparative biology and taxonomic classification.</title>
        <authorList>
            <person name="Goeker M."/>
        </authorList>
    </citation>
    <scope>NUCLEOTIDE SEQUENCE [LARGE SCALE GENOMIC DNA]</scope>
    <source>
        <strain evidence="4 5">DSM 4134</strain>
    </source>
</reference>
<feature type="domain" description="SPOR" evidence="3">
    <location>
        <begin position="273"/>
        <end position="351"/>
    </location>
</feature>
<evidence type="ECO:0000313" key="5">
    <source>
        <dbReference type="Proteomes" id="UP000256779"/>
    </source>
</evidence>
<feature type="compositionally biased region" description="Basic and acidic residues" evidence="1">
    <location>
        <begin position="1"/>
        <end position="17"/>
    </location>
</feature>
<gene>
    <name evidence="4" type="ORF">C7460_11927</name>
</gene>
<dbReference type="RefSeq" id="WP_115869425.1">
    <property type="nucleotide sequence ID" value="NZ_QREG01000019.1"/>
</dbReference>
<feature type="compositionally biased region" description="Acidic residues" evidence="1">
    <location>
        <begin position="68"/>
        <end position="100"/>
    </location>
</feature>
<feature type="compositionally biased region" description="Acidic residues" evidence="1">
    <location>
        <begin position="18"/>
        <end position="48"/>
    </location>
</feature>
<evidence type="ECO:0000313" key="4">
    <source>
        <dbReference type="EMBL" id="RED94916.1"/>
    </source>
</evidence>
<dbReference type="OrthoDB" id="982063at2"/>
<feature type="region of interest" description="Disordered" evidence="1">
    <location>
        <begin position="215"/>
        <end position="270"/>
    </location>
</feature>
<feature type="region of interest" description="Disordered" evidence="1">
    <location>
        <begin position="1"/>
        <end position="178"/>
    </location>
</feature>
<comment type="caution">
    <text evidence="4">The sequence shown here is derived from an EMBL/GenBank/DDBJ whole genome shotgun (WGS) entry which is preliminary data.</text>
</comment>
<dbReference type="AlphaFoldDB" id="A0A3D9L0J7"/>
<keyword evidence="2" id="KW-0472">Membrane</keyword>
<evidence type="ECO:0000256" key="1">
    <source>
        <dbReference type="SAM" id="MobiDB-lite"/>
    </source>
</evidence>
<proteinExistence type="predicted"/>
<accession>A0A3D9L0J7</accession>
<name>A0A3D9L0J7_MARFU</name>
<dbReference type="InterPro" id="IPR007730">
    <property type="entry name" value="SPOR-like_dom"/>
</dbReference>
<organism evidence="4 5">
    <name type="scientific">Marinoscillum furvescens DSM 4134</name>
    <dbReference type="NCBI Taxonomy" id="1122208"/>
    <lineage>
        <taxon>Bacteria</taxon>
        <taxon>Pseudomonadati</taxon>
        <taxon>Bacteroidota</taxon>
        <taxon>Cytophagia</taxon>
        <taxon>Cytophagales</taxon>
        <taxon>Reichenbachiellaceae</taxon>
        <taxon>Marinoscillum</taxon>
    </lineage>
</organism>
<keyword evidence="2" id="KW-0812">Transmembrane</keyword>